<organism evidence="2 3">
    <name type="scientific">Phialemonium thermophilum</name>
    <dbReference type="NCBI Taxonomy" id="223376"/>
    <lineage>
        <taxon>Eukaryota</taxon>
        <taxon>Fungi</taxon>
        <taxon>Dikarya</taxon>
        <taxon>Ascomycota</taxon>
        <taxon>Pezizomycotina</taxon>
        <taxon>Sordariomycetes</taxon>
        <taxon>Sordariomycetidae</taxon>
        <taxon>Cephalothecales</taxon>
        <taxon>Cephalothecaceae</taxon>
        <taxon>Phialemonium</taxon>
    </lineage>
</organism>
<accession>A0ABR3VS84</accession>
<evidence type="ECO:0000256" key="1">
    <source>
        <dbReference type="SAM" id="MobiDB-lite"/>
    </source>
</evidence>
<feature type="region of interest" description="Disordered" evidence="1">
    <location>
        <begin position="143"/>
        <end position="182"/>
    </location>
</feature>
<evidence type="ECO:0000313" key="3">
    <source>
        <dbReference type="Proteomes" id="UP001586593"/>
    </source>
</evidence>
<evidence type="ECO:0000313" key="2">
    <source>
        <dbReference type="EMBL" id="KAL1844527.1"/>
    </source>
</evidence>
<feature type="region of interest" description="Disordered" evidence="1">
    <location>
        <begin position="1"/>
        <end position="99"/>
    </location>
</feature>
<gene>
    <name evidence="2" type="ORF">VTK73DRAFT_2353</name>
</gene>
<comment type="caution">
    <text evidence="2">The sequence shown here is derived from an EMBL/GenBank/DDBJ whole genome shotgun (WGS) entry which is preliminary data.</text>
</comment>
<sequence length="182" mass="20069">MVVHRHGRRGGEDGLQPPSSRATFQSVDTVRDLPQSRIPVARGSRAALHRPTLVQVREWSRPMSRPSSGERGTPEPRNGIRQKERSRSPARRRLLPNRALCQTSASEGWLDSAPSPCIDQGDSYLPVWASTRGVLLKRACRHGRTVDLSGRTQSEGRAGSQSKTRVGWSYRPARGKSSVKAG</sequence>
<dbReference type="EMBL" id="JAZHXJ010001645">
    <property type="protein sequence ID" value="KAL1844527.1"/>
    <property type="molecule type" value="Genomic_DNA"/>
</dbReference>
<reference evidence="2 3" key="1">
    <citation type="journal article" date="2024" name="Commun. Biol.">
        <title>Comparative genomic analysis of thermophilic fungi reveals convergent evolutionary adaptations and gene losses.</title>
        <authorList>
            <person name="Steindorff A.S."/>
            <person name="Aguilar-Pontes M.V."/>
            <person name="Robinson A.J."/>
            <person name="Andreopoulos B."/>
            <person name="LaButti K."/>
            <person name="Kuo A."/>
            <person name="Mondo S."/>
            <person name="Riley R."/>
            <person name="Otillar R."/>
            <person name="Haridas S."/>
            <person name="Lipzen A."/>
            <person name="Grimwood J."/>
            <person name="Schmutz J."/>
            <person name="Clum A."/>
            <person name="Reid I.D."/>
            <person name="Moisan M.C."/>
            <person name="Butler G."/>
            <person name="Nguyen T.T.M."/>
            <person name="Dewar K."/>
            <person name="Conant G."/>
            <person name="Drula E."/>
            <person name="Henrissat B."/>
            <person name="Hansel C."/>
            <person name="Singer S."/>
            <person name="Hutchinson M.I."/>
            <person name="de Vries R.P."/>
            <person name="Natvig D.O."/>
            <person name="Powell A.J."/>
            <person name="Tsang A."/>
            <person name="Grigoriev I.V."/>
        </authorList>
    </citation>
    <scope>NUCLEOTIDE SEQUENCE [LARGE SCALE GENOMIC DNA]</scope>
    <source>
        <strain evidence="2 3">ATCC 24622</strain>
    </source>
</reference>
<dbReference type="Proteomes" id="UP001586593">
    <property type="component" value="Unassembled WGS sequence"/>
</dbReference>
<name>A0ABR3VS84_9PEZI</name>
<proteinExistence type="predicted"/>
<feature type="compositionally biased region" description="Polar residues" evidence="1">
    <location>
        <begin position="17"/>
        <end position="28"/>
    </location>
</feature>
<feature type="compositionally biased region" description="Polar residues" evidence="1">
    <location>
        <begin position="150"/>
        <end position="164"/>
    </location>
</feature>
<keyword evidence="3" id="KW-1185">Reference proteome</keyword>
<protein>
    <submittedName>
        <fullName evidence="2">Uncharacterized protein</fullName>
    </submittedName>
</protein>